<evidence type="ECO:0000313" key="8">
    <source>
        <dbReference type="EMBL" id="VAW70790.1"/>
    </source>
</evidence>
<dbReference type="PANTHER" id="PTHR12677">
    <property type="entry name" value="GOLGI APPARATUS MEMBRANE PROTEIN TVP38-RELATED"/>
    <property type="match status" value="1"/>
</dbReference>
<reference evidence="8" key="1">
    <citation type="submission" date="2018-06" db="EMBL/GenBank/DDBJ databases">
        <authorList>
            <person name="Zhirakovskaya E."/>
        </authorList>
    </citation>
    <scope>NUCLEOTIDE SEQUENCE</scope>
</reference>
<keyword evidence="3 6" id="KW-0812">Transmembrane</keyword>
<evidence type="ECO:0000256" key="4">
    <source>
        <dbReference type="ARBA" id="ARBA00022989"/>
    </source>
</evidence>
<proteinExistence type="predicted"/>
<feature type="transmembrane region" description="Helical" evidence="6">
    <location>
        <begin position="46"/>
        <end position="73"/>
    </location>
</feature>
<keyword evidence="4 6" id="KW-1133">Transmembrane helix</keyword>
<name>A0A3B0Y1N1_9ZZZZ</name>
<dbReference type="PANTHER" id="PTHR12677:SF49">
    <property type="entry name" value="TVP38_TMEM64 FAMILY MEMBRANE PROTEIN"/>
    <property type="match status" value="1"/>
</dbReference>
<dbReference type="AlphaFoldDB" id="A0A3B0Y1N1"/>
<sequence>MRPLLKIFLIIAAVFASTFILIKFTGLLTIEQIEGWLRQVGELSPLYVGAIVALLLFADLFIAIPTLTVVIFAGYFIGHVYGALAALTGIILAGVCGYIISRYYGDDILSFLVKDKNKRNEAVNTFQKHGFVMIILSRAMPILPETTACLSGMTRMPFSKFLAAWLISSIPYILIATYAGSISTIENPTPAIFTVIGISVFLWSGWFFFHRINNKVV</sequence>
<evidence type="ECO:0000256" key="5">
    <source>
        <dbReference type="ARBA" id="ARBA00023136"/>
    </source>
</evidence>
<feature type="transmembrane region" description="Helical" evidence="6">
    <location>
        <begin position="162"/>
        <end position="185"/>
    </location>
</feature>
<evidence type="ECO:0000256" key="2">
    <source>
        <dbReference type="ARBA" id="ARBA00022475"/>
    </source>
</evidence>
<feature type="transmembrane region" description="Helical" evidence="6">
    <location>
        <begin position="191"/>
        <end position="209"/>
    </location>
</feature>
<organism evidence="8">
    <name type="scientific">hydrothermal vent metagenome</name>
    <dbReference type="NCBI Taxonomy" id="652676"/>
    <lineage>
        <taxon>unclassified sequences</taxon>
        <taxon>metagenomes</taxon>
        <taxon>ecological metagenomes</taxon>
    </lineage>
</organism>
<feature type="transmembrane region" description="Helical" evidence="6">
    <location>
        <begin position="80"/>
        <end position="100"/>
    </location>
</feature>
<dbReference type="InterPro" id="IPR032816">
    <property type="entry name" value="VTT_dom"/>
</dbReference>
<evidence type="ECO:0000256" key="6">
    <source>
        <dbReference type="SAM" id="Phobius"/>
    </source>
</evidence>
<dbReference type="GO" id="GO:0005886">
    <property type="term" value="C:plasma membrane"/>
    <property type="evidence" value="ECO:0007669"/>
    <property type="project" value="UniProtKB-SubCell"/>
</dbReference>
<feature type="domain" description="VTT" evidence="7">
    <location>
        <begin position="64"/>
        <end position="181"/>
    </location>
</feature>
<gene>
    <name evidence="8" type="ORF">MNBD_GAMMA10-2109</name>
</gene>
<protein>
    <recommendedName>
        <fullName evidence="7">VTT domain-containing protein</fullName>
    </recommendedName>
</protein>
<dbReference type="InterPro" id="IPR015414">
    <property type="entry name" value="TMEM64"/>
</dbReference>
<dbReference type="Pfam" id="PF09335">
    <property type="entry name" value="VTT_dom"/>
    <property type="match status" value="1"/>
</dbReference>
<keyword evidence="5 6" id="KW-0472">Membrane</keyword>
<feature type="transmembrane region" description="Helical" evidence="6">
    <location>
        <begin position="7"/>
        <end position="26"/>
    </location>
</feature>
<evidence type="ECO:0000259" key="7">
    <source>
        <dbReference type="Pfam" id="PF09335"/>
    </source>
</evidence>
<comment type="subcellular location">
    <subcellularLocation>
        <location evidence="1">Cell membrane</location>
        <topology evidence="1">Multi-pass membrane protein</topology>
    </subcellularLocation>
</comment>
<dbReference type="EMBL" id="UOFJ01000554">
    <property type="protein sequence ID" value="VAW70790.1"/>
    <property type="molecule type" value="Genomic_DNA"/>
</dbReference>
<evidence type="ECO:0000256" key="1">
    <source>
        <dbReference type="ARBA" id="ARBA00004651"/>
    </source>
</evidence>
<evidence type="ECO:0000256" key="3">
    <source>
        <dbReference type="ARBA" id="ARBA00022692"/>
    </source>
</evidence>
<keyword evidence="2" id="KW-1003">Cell membrane</keyword>
<accession>A0A3B0Y1N1</accession>